<keyword evidence="1" id="KW-0812">Transmembrane</keyword>
<keyword evidence="1" id="KW-0472">Membrane</keyword>
<proteinExistence type="predicted"/>
<keyword evidence="3" id="KW-1185">Reference proteome</keyword>
<gene>
    <name evidence="2" type="ORF">EI42_05163</name>
</gene>
<sequence>MARTTICALLILPLSFLCEPLMISGGWFCNLLLLGFLFLAPGTIVVNFLRLEEPLLEGILALTMSIVLMMLVTSVALYTGHWSIMGIVNVLACFCCVGAAIQLLSVCLRVLERLPVS</sequence>
<evidence type="ECO:0000313" key="3">
    <source>
        <dbReference type="Proteomes" id="UP000248806"/>
    </source>
</evidence>
<feature type="transmembrane region" description="Helical" evidence="1">
    <location>
        <begin position="84"/>
        <end position="111"/>
    </location>
</feature>
<protein>
    <submittedName>
        <fullName evidence="2">Uncharacterized protein</fullName>
    </submittedName>
</protein>
<comment type="caution">
    <text evidence="2">The sequence shown here is derived from an EMBL/GenBank/DDBJ whole genome shotgun (WGS) entry which is preliminary data.</text>
</comment>
<dbReference type="RefSeq" id="WP_111325446.1">
    <property type="nucleotide sequence ID" value="NZ_BIFX01000001.1"/>
</dbReference>
<reference evidence="2 3" key="1">
    <citation type="submission" date="2018-06" db="EMBL/GenBank/DDBJ databases">
        <title>Genomic Encyclopedia of Archaeal and Bacterial Type Strains, Phase II (KMG-II): from individual species to whole genera.</title>
        <authorList>
            <person name="Goeker M."/>
        </authorList>
    </citation>
    <scope>NUCLEOTIDE SEQUENCE [LARGE SCALE GENOMIC DNA]</scope>
    <source>
        <strain evidence="2 3">ATCC BAA-1881</strain>
    </source>
</reference>
<evidence type="ECO:0000256" key="1">
    <source>
        <dbReference type="SAM" id="Phobius"/>
    </source>
</evidence>
<dbReference type="AlphaFoldDB" id="A0A326U0S9"/>
<dbReference type="EMBL" id="QKUF01000028">
    <property type="protein sequence ID" value="PZW22951.1"/>
    <property type="molecule type" value="Genomic_DNA"/>
</dbReference>
<accession>A0A326U0S9</accession>
<feature type="transmembrane region" description="Helical" evidence="1">
    <location>
        <begin position="27"/>
        <end position="49"/>
    </location>
</feature>
<dbReference type="Proteomes" id="UP000248806">
    <property type="component" value="Unassembled WGS sequence"/>
</dbReference>
<keyword evidence="1" id="KW-1133">Transmembrane helix</keyword>
<feature type="transmembrane region" description="Helical" evidence="1">
    <location>
        <begin position="56"/>
        <end position="78"/>
    </location>
</feature>
<name>A0A326U0S9_THEHA</name>
<evidence type="ECO:0000313" key="2">
    <source>
        <dbReference type="EMBL" id="PZW22951.1"/>
    </source>
</evidence>
<organism evidence="2 3">
    <name type="scientific">Thermosporothrix hazakensis</name>
    <dbReference type="NCBI Taxonomy" id="644383"/>
    <lineage>
        <taxon>Bacteria</taxon>
        <taxon>Bacillati</taxon>
        <taxon>Chloroflexota</taxon>
        <taxon>Ktedonobacteria</taxon>
        <taxon>Ktedonobacterales</taxon>
        <taxon>Thermosporotrichaceae</taxon>
        <taxon>Thermosporothrix</taxon>
    </lineage>
</organism>